<proteinExistence type="predicted"/>
<comment type="caution">
    <text evidence="2">The sequence shown here is derived from an EMBL/GenBank/DDBJ whole genome shotgun (WGS) entry which is preliminary data.</text>
</comment>
<gene>
    <name evidence="2" type="ORF">ACFQWG_10255</name>
</gene>
<dbReference type="Proteomes" id="UP001596527">
    <property type="component" value="Unassembled WGS sequence"/>
</dbReference>
<dbReference type="NCBIfam" id="TIGR01764">
    <property type="entry name" value="excise"/>
    <property type="match status" value="1"/>
</dbReference>
<dbReference type="SUPFAM" id="SSF46955">
    <property type="entry name" value="Putative DNA-binding domain"/>
    <property type="match status" value="1"/>
</dbReference>
<keyword evidence="3" id="KW-1185">Reference proteome</keyword>
<evidence type="ECO:0000313" key="3">
    <source>
        <dbReference type="Proteomes" id="UP001596527"/>
    </source>
</evidence>
<reference evidence="3" key="1">
    <citation type="journal article" date="2019" name="Int. J. Syst. Evol. Microbiol.">
        <title>The Global Catalogue of Microorganisms (GCM) 10K type strain sequencing project: providing services to taxonomists for standard genome sequencing and annotation.</title>
        <authorList>
            <consortium name="The Broad Institute Genomics Platform"/>
            <consortium name="The Broad Institute Genome Sequencing Center for Infectious Disease"/>
            <person name="Wu L."/>
            <person name="Ma J."/>
        </authorList>
    </citation>
    <scope>NUCLEOTIDE SEQUENCE [LARGE SCALE GENOMIC DNA]</scope>
    <source>
        <strain evidence="3">CCUG 56698</strain>
    </source>
</reference>
<dbReference type="InterPro" id="IPR010093">
    <property type="entry name" value="SinI_DNA-bd"/>
</dbReference>
<dbReference type="InterPro" id="IPR041657">
    <property type="entry name" value="HTH_17"/>
</dbReference>
<dbReference type="RefSeq" id="WP_380975004.1">
    <property type="nucleotide sequence ID" value="NZ_JBHTEF010000001.1"/>
</dbReference>
<dbReference type="EMBL" id="JBHTEF010000001">
    <property type="protein sequence ID" value="MFC7581575.1"/>
    <property type="molecule type" value="Genomic_DNA"/>
</dbReference>
<organism evidence="2 3">
    <name type="scientific">Schaalia naturae</name>
    <dbReference type="NCBI Taxonomy" id="635203"/>
    <lineage>
        <taxon>Bacteria</taxon>
        <taxon>Bacillati</taxon>
        <taxon>Actinomycetota</taxon>
        <taxon>Actinomycetes</taxon>
        <taxon>Actinomycetales</taxon>
        <taxon>Actinomycetaceae</taxon>
        <taxon>Schaalia</taxon>
    </lineage>
</organism>
<evidence type="ECO:0000259" key="1">
    <source>
        <dbReference type="Pfam" id="PF12728"/>
    </source>
</evidence>
<sequence>MNTNTTIARDFLSVDEAAAIFGVSSKTVRRMISRGELRAKKFGTLIRISRTDLDRAGRPVTSLATVGGE</sequence>
<name>A0ABW2SN56_9ACTO</name>
<protein>
    <submittedName>
        <fullName evidence="2">Helix-turn-helix domain-containing protein</fullName>
    </submittedName>
</protein>
<dbReference type="Pfam" id="PF12728">
    <property type="entry name" value="HTH_17"/>
    <property type="match status" value="1"/>
</dbReference>
<accession>A0ABW2SN56</accession>
<evidence type="ECO:0000313" key="2">
    <source>
        <dbReference type="EMBL" id="MFC7581575.1"/>
    </source>
</evidence>
<dbReference type="InterPro" id="IPR009061">
    <property type="entry name" value="DNA-bd_dom_put_sf"/>
</dbReference>
<feature type="domain" description="Helix-turn-helix" evidence="1">
    <location>
        <begin position="11"/>
        <end position="55"/>
    </location>
</feature>